<reference evidence="1 2" key="1">
    <citation type="submission" date="2021-06" db="EMBL/GenBank/DDBJ databases">
        <authorList>
            <person name="Kallberg Y."/>
            <person name="Tangrot J."/>
            <person name="Rosling A."/>
        </authorList>
    </citation>
    <scope>NUCLEOTIDE SEQUENCE [LARGE SCALE GENOMIC DNA]</scope>
    <source>
        <strain evidence="1 2">120-4 pot B 10/14</strain>
    </source>
</reference>
<accession>A0ABN7WHN5</accession>
<name>A0ABN7WHN5_GIGMA</name>
<evidence type="ECO:0000313" key="1">
    <source>
        <dbReference type="EMBL" id="CAG8832251.1"/>
    </source>
</evidence>
<feature type="non-terminal residue" evidence="1">
    <location>
        <position position="1"/>
    </location>
</feature>
<proteinExistence type="predicted"/>
<gene>
    <name evidence="1" type="ORF">GMARGA_LOCUS30971</name>
</gene>
<keyword evidence="2" id="KW-1185">Reference proteome</keyword>
<protein>
    <submittedName>
        <fullName evidence="1">411_t:CDS:1</fullName>
    </submittedName>
</protein>
<organism evidence="1 2">
    <name type="scientific">Gigaspora margarita</name>
    <dbReference type="NCBI Taxonomy" id="4874"/>
    <lineage>
        <taxon>Eukaryota</taxon>
        <taxon>Fungi</taxon>
        <taxon>Fungi incertae sedis</taxon>
        <taxon>Mucoromycota</taxon>
        <taxon>Glomeromycotina</taxon>
        <taxon>Glomeromycetes</taxon>
        <taxon>Diversisporales</taxon>
        <taxon>Gigasporaceae</taxon>
        <taxon>Gigaspora</taxon>
    </lineage>
</organism>
<dbReference type="Proteomes" id="UP000789901">
    <property type="component" value="Unassembled WGS sequence"/>
</dbReference>
<sequence length="103" mass="12380">MYHAKYADVHVMNEIKEYIQNNLHQTSQIIWKNLGTKSPNITKKQIYYWWINFSQHIWKKDENQIKSAIKIIKIYDNIEIILNITDNEVTMISFGIIEIINKL</sequence>
<evidence type="ECO:0000313" key="2">
    <source>
        <dbReference type="Proteomes" id="UP000789901"/>
    </source>
</evidence>
<dbReference type="EMBL" id="CAJVQB010044983">
    <property type="protein sequence ID" value="CAG8832251.1"/>
    <property type="molecule type" value="Genomic_DNA"/>
</dbReference>
<feature type="non-terminal residue" evidence="1">
    <location>
        <position position="103"/>
    </location>
</feature>
<comment type="caution">
    <text evidence="1">The sequence shown here is derived from an EMBL/GenBank/DDBJ whole genome shotgun (WGS) entry which is preliminary data.</text>
</comment>